<accession>A0ABT2HUD8</accession>
<dbReference type="EMBL" id="JALXSQ010000001">
    <property type="protein sequence ID" value="MCT2041745.1"/>
    <property type="molecule type" value="Genomic_DNA"/>
</dbReference>
<sequence length="121" mass="13724">MRSSIAGPYLPRLTGRALLWQLSVEDTVMYLRNVAPEYLDGVEVRFAALPTELRSGDGIDRFQVTGPREVTIYRVPLERLEKLHCEDPVHVRALAEMTVLAAIGELHGREPWNIAHDRYNG</sequence>
<gene>
    <name evidence="1" type="ORF">M3D15_00080</name>
</gene>
<protein>
    <recommendedName>
        <fullName evidence="3">Metallopeptidase family protein</fullName>
    </recommendedName>
</protein>
<dbReference type="Proteomes" id="UP001525379">
    <property type="component" value="Unassembled WGS sequence"/>
</dbReference>
<comment type="caution">
    <text evidence="1">The sequence shown here is derived from an EMBL/GenBank/DDBJ whole genome shotgun (WGS) entry which is preliminary data.</text>
</comment>
<evidence type="ECO:0000313" key="1">
    <source>
        <dbReference type="EMBL" id="MCT2041745.1"/>
    </source>
</evidence>
<organism evidence="1 2">
    <name type="scientific">Pseudoclavibacter albus</name>
    <dbReference type="NCBI Taxonomy" id="272241"/>
    <lineage>
        <taxon>Bacteria</taxon>
        <taxon>Bacillati</taxon>
        <taxon>Actinomycetota</taxon>
        <taxon>Actinomycetes</taxon>
        <taxon>Micrococcales</taxon>
        <taxon>Microbacteriaceae</taxon>
        <taxon>Pseudoclavibacter</taxon>
    </lineage>
</organism>
<proteinExistence type="predicted"/>
<dbReference type="RefSeq" id="WP_066079592.1">
    <property type="nucleotide sequence ID" value="NZ_JAFDPW010000002.1"/>
</dbReference>
<evidence type="ECO:0000313" key="2">
    <source>
        <dbReference type="Proteomes" id="UP001525379"/>
    </source>
</evidence>
<evidence type="ECO:0008006" key="3">
    <source>
        <dbReference type="Google" id="ProtNLM"/>
    </source>
</evidence>
<reference evidence="1 2" key="1">
    <citation type="submission" date="2022-04" db="EMBL/GenBank/DDBJ databases">
        <title>Human microbiome associated bacterial genomes.</title>
        <authorList>
            <person name="Sandstrom S."/>
            <person name="Salamzade R."/>
            <person name="Kalan L.R."/>
        </authorList>
    </citation>
    <scope>NUCLEOTIDE SEQUENCE [LARGE SCALE GENOMIC DNA]</scope>
    <source>
        <strain evidence="2">p3-SID1799</strain>
    </source>
</reference>
<keyword evidence="2" id="KW-1185">Reference proteome</keyword>
<name>A0ABT2HUD8_9MICO</name>